<keyword evidence="4" id="KW-1185">Reference proteome</keyword>
<feature type="compositionally biased region" description="Acidic residues" evidence="2">
    <location>
        <begin position="592"/>
        <end position="605"/>
    </location>
</feature>
<proteinExistence type="inferred from homology"/>
<feature type="region of interest" description="Disordered" evidence="2">
    <location>
        <begin position="324"/>
        <end position="352"/>
    </location>
</feature>
<gene>
    <name evidence="3" type="ORF">Poli38472_005859</name>
</gene>
<dbReference type="PANTHER" id="PTHR39290:SF6">
    <property type="entry name" value="S-ADENOSYL-L-METHIONINE-DEPENDENT METHYLTRANSFERASES SUPERFAMILY PROTEIN"/>
    <property type="match status" value="1"/>
</dbReference>
<dbReference type="AlphaFoldDB" id="A0A8K1CRB1"/>
<feature type="region of interest" description="Disordered" evidence="2">
    <location>
        <begin position="588"/>
        <end position="652"/>
    </location>
</feature>
<dbReference type="Pfam" id="PF13879">
    <property type="entry name" value="Hmw_CFAP97"/>
    <property type="match status" value="1"/>
</dbReference>
<evidence type="ECO:0000313" key="3">
    <source>
        <dbReference type="EMBL" id="TMW68391.1"/>
    </source>
</evidence>
<feature type="region of interest" description="Disordered" evidence="2">
    <location>
        <begin position="110"/>
        <end position="183"/>
    </location>
</feature>
<dbReference type="Proteomes" id="UP000794436">
    <property type="component" value="Unassembled WGS sequence"/>
</dbReference>
<dbReference type="InterPro" id="IPR029488">
    <property type="entry name" value="Hmw/CFAP97"/>
</dbReference>
<evidence type="ECO:0000256" key="1">
    <source>
        <dbReference type="ARBA" id="ARBA00008315"/>
    </source>
</evidence>
<comment type="similarity">
    <text evidence="1">Belongs to the CFAP97 family.</text>
</comment>
<dbReference type="PANTHER" id="PTHR39290">
    <property type="entry name" value="C3H1-TYPE DOMAIN-CONTAINING PROTEIN-RELATED"/>
    <property type="match status" value="1"/>
</dbReference>
<accession>A0A8K1CRB1</accession>
<dbReference type="EMBL" id="SPLM01000002">
    <property type="protein sequence ID" value="TMW68391.1"/>
    <property type="molecule type" value="Genomic_DNA"/>
</dbReference>
<name>A0A8K1CRB1_PYTOL</name>
<reference evidence="3" key="1">
    <citation type="submission" date="2019-03" db="EMBL/GenBank/DDBJ databases">
        <title>Long read genome sequence of the mycoparasitic Pythium oligandrum ATCC 38472 isolated from sugarbeet rhizosphere.</title>
        <authorList>
            <person name="Gaulin E."/>
        </authorList>
    </citation>
    <scope>NUCLEOTIDE SEQUENCE</scope>
    <source>
        <strain evidence="3">ATCC 38472_TT</strain>
    </source>
</reference>
<comment type="caution">
    <text evidence="3">The sequence shown here is derived from an EMBL/GenBank/DDBJ whole genome shotgun (WGS) entry which is preliminary data.</text>
</comment>
<evidence type="ECO:0000313" key="4">
    <source>
        <dbReference type="Proteomes" id="UP000794436"/>
    </source>
</evidence>
<organism evidence="3 4">
    <name type="scientific">Pythium oligandrum</name>
    <name type="common">Mycoparasitic fungus</name>
    <dbReference type="NCBI Taxonomy" id="41045"/>
    <lineage>
        <taxon>Eukaryota</taxon>
        <taxon>Sar</taxon>
        <taxon>Stramenopiles</taxon>
        <taxon>Oomycota</taxon>
        <taxon>Peronosporomycetes</taxon>
        <taxon>Pythiales</taxon>
        <taxon>Pythiaceae</taxon>
        <taxon>Pythium</taxon>
    </lineage>
</organism>
<protein>
    <submittedName>
        <fullName evidence="3">Uncharacterized protein</fullName>
    </submittedName>
</protein>
<sequence length="652" mass="74496">MTETTEAMELTATSNPYLDFYNEYCKTSRADLINVFDPAISEKKRKKMYKALDVSVAMKYAWAIPDERALRIIKHFGPIVEMGAGTGYWGRLLQLRGVDIICYDLHVADDDDEEGEPEPEAEEEVADGVEGEDEDEYEDEQEEEEEEHDGENDGEEDSAEEQEEEDDDDGEGEEDDEEEEVEVEQVYWMDVKKGTPKVLREHSDRTLFLCYPDDFEDSSESMALQSLQNYSGEYVIHVGELFGQTVCLPGPWGRTSSSEFQIHLASVYHKVLQVPLPSWHSSIDTLTVWKRTKTSIMDNAFYAFIPAEERLDLVEACPSTRHLLTEASNESNKKEKRVTPASGKDDEANNQSNKRYCSSSFLVQSDGFASCDVVMRSPGKPPLAYAAEYKFGDENVLTATHFEEVRLRNEQRIRNAQSVLKLKELTVQDDSASPSVHNPKRIQQEHDRQDLIEQHNLILLQRLERIHQHRVPKQFDVSHHTEAVLNAPRASNAGTRRREQEKIAMENKKMKRRLNKTKGTFDLKQLAVDADRHRYFSDQISKLTRRRKVQETCKQLSDVAAVKATHSVSPESFYVYKHGVKGASQTKYTQAFDDDDEENEEDDRESEPSKRIGPPSYLLPPVTKQRSKSTTCTPPMLKRTKMVSASDLLGLK</sequence>
<dbReference type="OrthoDB" id="5411518at2759"/>
<evidence type="ECO:0000256" key="2">
    <source>
        <dbReference type="SAM" id="MobiDB-lite"/>
    </source>
</evidence>